<comment type="caution">
    <text evidence="1">The sequence shown here is derived from an EMBL/GenBank/DDBJ whole genome shotgun (WGS) entry which is preliminary data.</text>
</comment>
<name>A0ACB8UDH4_9APHY</name>
<evidence type="ECO:0000313" key="2">
    <source>
        <dbReference type="Proteomes" id="UP001055072"/>
    </source>
</evidence>
<protein>
    <submittedName>
        <fullName evidence="1">Uncharacterized protein</fullName>
    </submittedName>
</protein>
<reference evidence="1" key="1">
    <citation type="journal article" date="2021" name="Environ. Microbiol.">
        <title>Gene family expansions and transcriptome signatures uncover fungal adaptations to wood decay.</title>
        <authorList>
            <person name="Hage H."/>
            <person name="Miyauchi S."/>
            <person name="Viragh M."/>
            <person name="Drula E."/>
            <person name="Min B."/>
            <person name="Chaduli D."/>
            <person name="Navarro D."/>
            <person name="Favel A."/>
            <person name="Norest M."/>
            <person name="Lesage-Meessen L."/>
            <person name="Balint B."/>
            <person name="Merenyi Z."/>
            <person name="de Eugenio L."/>
            <person name="Morin E."/>
            <person name="Martinez A.T."/>
            <person name="Baldrian P."/>
            <person name="Stursova M."/>
            <person name="Martinez M.J."/>
            <person name="Novotny C."/>
            <person name="Magnuson J.K."/>
            <person name="Spatafora J.W."/>
            <person name="Maurice S."/>
            <person name="Pangilinan J."/>
            <person name="Andreopoulos W."/>
            <person name="LaButti K."/>
            <person name="Hundley H."/>
            <person name="Na H."/>
            <person name="Kuo A."/>
            <person name="Barry K."/>
            <person name="Lipzen A."/>
            <person name="Henrissat B."/>
            <person name="Riley R."/>
            <person name="Ahrendt S."/>
            <person name="Nagy L.G."/>
            <person name="Grigoriev I.V."/>
            <person name="Martin F."/>
            <person name="Rosso M.N."/>
        </authorList>
    </citation>
    <scope>NUCLEOTIDE SEQUENCE</scope>
    <source>
        <strain evidence="1">CBS 384.51</strain>
    </source>
</reference>
<gene>
    <name evidence="1" type="ORF">BDY19DRAFT_930039</name>
</gene>
<dbReference type="Proteomes" id="UP001055072">
    <property type="component" value="Unassembled WGS sequence"/>
</dbReference>
<sequence>MQCDHCDAAVHYGTAFARMLTFQCLKFVTRCNAWIWTLCVFPTARLDLLIYVPVQGCRFAERLPLQILFLPFVPFDMIVLCELVYRWLLQEVAPVCTSRLLDASSSLDRTVSFNHCDGQCAQDFAIQQTT</sequence>
<organism evidence="1 2">
    <name type="scientific">Irpex rosettiformis</name>
    <dbReference type="NCBI Taxonomy" id="378272"/>
    <lineage>
        <taxon>Eukaryota</taxon>
        <taxon>Fungi</taxon>
        <taxon>Dikarya</taxon>
        <taxon>Basidiomycota</taxon>
        <taxon>Agaricomycotina</taxon>
        <taxon>Agaricomycetes</taxon>
        <taxon>Polyporales</taxon>
        <taxon>Irpicaceae</taxon>
        <taxon>Irpex</taxon>
    </lineage>
</organism>
<proteinExistence type="predicted"/>
<dbReference type="EMBL" id="MU274904">
    <property type="protein sequence ID" value="KAI0092388.1"/>
    <property type="molecule type" value="Genomic_DNA"/>
</dbReference>
<accession>A0ACB8UDH4</accession>
<evidence type="ECO:0000313" key="1">
    <source>
        <dbReference type="EMBL" id="KAI0092388.1"/>
    </source>
</evidence>
<keyword evidence="2" id="KW-1185">Reference proteome</keyword>